<keyword evidence="4 5" id="KW-0408">Iron</keyword>
<dbReference type="OrthoDB" id="1470350at2759"/>
<proteinExistence type="inferred from homology"/>
<dbReference type="GO" id="GO:0005506">
    <property type="term" value="F:iron ion binding"/>
    <property type="evidence" value="ECO:0007669"/>
    <property type="project" value="InterPro"/>
</dbReference>
<evidence type="ECO:0000313" key="9">
    <source>
        <dbReference type="Proteomes" id="UP000038010"/>
    </source>
</evidence>
<keyword evidence="7" id="KW-1133">Transmembrane helix</keyword>
<feature type="binding site" description="axial binding residue" evidence="5">
    <location>
        <position position="453"/>
    </location>
    <ligand>
        <name>heme</name>
        <dbReference type="ChEBI" id="CHEBI:30413"/>
    </ligand>
    <ligandPart>
        <name>Fe</name>
        <dbReference type="ChEBI" id="CHEBI:18248"/>
    </ligandPart>
</feature>
<keyword evidence="5 6" id="KW-0349">Heme</keyword>
<comment type="cofactor">
    <cofactor evidence="1 5">
        <name>heme</name>
        <dbReference type="ChEBI" id="CHEBI:30413"/>
    </cofactor>
</comment>
<dbReference type="GO" id="GO:0016705">
    <property type="term" value="F:oxidoreductase activity, acting on paired donors, with incorporation or reduction of molecular oxygen"/>
    <property type="evidence" value="ECO:0007669"/>
    <property type="project" value="InterPro"/>
</dbReference>
<dbReference type="InterPro" id="IPR050121">
    <property type="entry name" value="Cytochrome_P450_monoxygenase"/>
</dbReference>
<evidence type="ECO:0000256" key="6">
    <source>
        <dbReference type="RuleBase" id="RU000461"/>
    </source>
</evidence>
<organism evidence="8 9">
    <name type="scientific">Cyphellophora attinorum</name>
    <dbReference type="NCBI Taxonomy" id="1664694"/>
    <lineage>
        <taxon>Eukaryota</taxon>
        <taxon>Fungi</taxon>
        <taxon>Dikarya</taxon>
        <taxon>Ascomycota</taxon>
        <taxon>Pezizomycotina</taxon>
        <taxon>Eurotiomycetes</taxon>
        <taxon>Chaetothyriomycetidae</taxon>
        <taxon>Chaetothyriales</taxon>
        <taxon>Cyphellophoraceae</taxon>
        <taxon>Cyphellophora</taxon>
    </lineage>
</organism>
<evidence type="ECO:0000256" key="2">
    <source>
        <dbReference type="ARBA" id="ARBA00022723"/>
    </source>
</evidence>
<protein>
    <submittedName>
        <fullName evidence="8">Tryprostatin B 6-hydroxylase</fullName>
    </submittedName>
</protein>
<name>A0A0N0NP73_9EURO</name>
<evidence type="ECO:0000256" key="5">
    <source>
        <dbReference type="PIRSR" id="PIRSR602401-1"/>
    </source>
</evidence>
<evidence type="ECO:0000256" key="4">
    <source>
        <dbReference type="ARBA" id="ARBA00023004"/>
    </source>
</evidence>
<comment type="similarity">
    <text evidence="6">Belongs to the cytochrome P450 family.</text>
</comment>
<dbReference type="InterPro" id="IPR001128">
    <property type="entry name" value="Cyt_P450"/>
</dbReference>
<dbReference type="EMBL" id="LFJN01000007">
    <property type="protein sequence ID" value="KPI42388.1"/>
    <property type="molecule type" value="Genomic_DNA"/>
</dbReference>
<comment type="caution">
    <text evidence="8">The sequence shown here is derived from an EMBL/GenBank/DDBJ whole genome shotgun (WGS) entry which is preliminary data.</text>
</comment>
<dbReference type="InterPro" id="IPR002401">
    <property type="entry name" value="Cyt_P450_E_grp-I"/>
</dbReference>
<keyword evidence="9" id="KW-1185">Reference proteome</keyword>
<dbReference type="GeneID" id="28742026"/>
<keyword evidence="3 6" id="KW-0560">Oxidoreductase</keyword>
<dbReference type="PROSITE" id="PS00086">
    <property type="entry name" value="CYTOCHROME_P450"/>
    <property type="match status" value="1"/>
</dbReference>
<evidence type="ECO:0000256" key="3">
    <source>
        <dbReference type="ARBA" id="ARBA00023002"/>
    </source>
</evidence>
<dbReference type="PRINTS" id="PR00385">
    <property type="entry name" value="P450"/>
</dbReference>
<dbReference type="GO" id="GO:0020037">
    <property type="term" value="F:heme binding"/>
    <property type="evidence" value="ECO:0007669"/>
    <property type="project" value="InterPro"/>
</dbReference>
<dbReference type="PANTHER" id="PTHR24305:SF164">
    <property type="entry name" value="P450, PUTATIVE (EUROFUNG)-RELATED"/>
    <property type="match status" value="1"/>
</dbReference>
<dbReference type="InterPro" id="IPR017972">
    <property type="entry name" value="Cyt_P450_CS"/>
</dbReference>
<dbReference type="RefSeq" id="XP_018002351.1">
    <property type="nucleotide sequence ID" value="XM_018150146.1"/>
</dbReference>
<accession>A0A0N0NP73</accession>
<dbReference type="VEuPathDB" id="FungiDB:AB675_9598"/>
<keyword evidence="7" id="KW-0472">Membrane</keyword>
<dbReference type="Proteomes" id="UP000038010">
    <property type="component" value="Unassembled WGS sequence"/>
</dbReference>
<dbReference type="GO" id="GO:0004497">
    <property type="term" value="F:monooxygenase activity"/>
    <property type="evidence" value="ECO:0007669"/>
    <property type="project" value="UniProtKB-KW"/>
</dbReference>
<dbReference type="STRING" id="1664694.A0A0N0NP73"/>
<dbReference type="PRINTS" id="PR00463">
    <property type="entry name" value="EP450I"/>
</dbReference>
<dbReference type="SUPFAM" id="SSF48264">
    <property type="entry name" value="Cytochrome P450"/>
    <property type="match status" value="1"/>
</dbReference>
<evidence type="ECO:0000256" key="7">
    <source>
        <dbReference type="SAM" id="Phobius"/>
    </source>
</evidence>
<dbReference type="AlphaFoldDB" id="A0A0N0NP73"/>
<reference evidence="8 9" key="1">
    <citation type="submission" date="2015-06" db="EMBL/GenBank/DDBJ databases">
        <title>Draft genome of the ant-associated black yeast Phialophora attae CBS 131958.</title>
        <authorList>
            <person name="Moreno L.F."/>
            <person name="Stielow B.J."/>
            <person name="de Hoog S."/>
            <person name="Vicente V.A."/>
            <person name="Weiss V.A."/>
            <person name="de Vries M."/>
            <person name="Cruz L.M."/>
            <person name="Souza E.M."/>
        </authorList>
    </citation>
    <scope>NUCLEOTIDE SEQUENCE [LARGE SCALE GENOMIC DNA]</scope>
    <source>
        <strain evidence="8 9">CBS 131958</strain>
    </source>
</reference>
<sequence>MVGILSAAAVAHQSPTVLLVAVGALFLLFVAHRLLFSPLAKIPGPWFTSITSLWIMYHEFLGDRTVILDALHSKYGDIVRVSPTEVSFNNAEALKDIYGIKSNYSKSHFYDMFVYYDERNTFTSLDKPNHTAKKRLVADRYAKSYVMQDAVAEKIQEHAANFMFQITKEPNALDVYTWLHYYALDCITNHLFGSRGTSTLTKPDHRELVYDLSGVKHRTRLYMIFYFGSLMSLRERIRSTWRWILGNSAQFHVRGSRLNDYGKDSVVGFRTGELEKDTISTCAKLFKAVPNNDNQVAAECMDHLVAGVDTTGDAMCITMWRMSTPEYSHVQDRLYEELKSIEHFFDPVTGTAPIGELEKLPYLDAVIHEGLRWRAPVPMTLFRVVPAGGANIAGKTIPAGYTVGCQAYSLHRKEDVFPNPDLFDPTRWLAKDPHQLSAMKTHFWPFSSGARMCLGHK</sequence>
<feature type="transmembrane region" description="Helical" evidence="7">
    <location>
        <begin position="16"/>
        <end position="36"/>
    </location>
</feature>
<dbReference type="Gene3D" id="1.10.630.10">
    <property type="entry name" value="Cytochrome P450"/>
    <property type="match status" value="1"/>
</dbReference>
<keyword evidence="7" id="KW-0812">Transmembrane</keyword>
<evidence type="ECO:0000256" key="1">
    <source>
        <dbReference type="ARBA" id="ARBA00001971"/>
    </source>
</evidence>
<dbReference type="Pfam" id="PF00067">
    <property type="entry name" value="p450"/>
    <property type="match status" value="1"/>
</dbReference>
<gene>
    <name evidence="8" type="ORF">AB675_9598</name>
</gene>
<keyword evidence="6" id="KW-0503">Monooxygenase</keyword>
<evidence type="ECO:0000313" key="8">
    <source>
        <dbReference type="EMBL" id="KPI42388.1"/>
    </source>
</evidence>
<keyword evidence="2 5" id="KW-0479">Metal-binding</keyword>
<dbReference type="InterPro" id="IPR036396">
    <property type="entry name" value="Cyt_P450_sf"/>
</dbReference>
<dbReference type="PANTHER" id="PTHR24305">
    <property type="entry name" value="CYTOCHROME P450"/>
    <property type="match status" value="1"/>
</dbReference>